<dbReference type="AlphaFoldDB" id="A0AA39ZK64"/>
<protein>
    <submittedName>
        <fullName evidence="1">Uncharacterized protein</fullName>
    </submittedName>
</protein>
<evidence type="ECO:0000313" key="2">
    <source>
        <dbReference type="Proteomes" id="UP001174997"/>
    </source>
</evidence>
<gene>
    <name evidence="1" type="ORF">QBC41DRAFT_243147</name>
</gene>
<feature type="non-terminal residue" evidence="1">
    <location>
        <position position="1"/>
    </location>
</feature>
<accession>A0AA39ZK64</accession>
<organism evidence="1 2">
    <name type="scientific">Cercophora samala</name>
    <dbReference type="NCBI Taxonomy" id="330535"/>
    <lineage>
        <taxon>Eukaryota</taxon>
        <taxon>Fungi</taxon>
        <taxon>Dikarya</taxon>
        <taxon>Ascomycota</taxon>
        <taxon>Pezizomycotina</taxon>
        <taxon>Sordariomycetes</taxon>
        <taxon>Sordariomycetidae</taxon>
        <taxon>Sordariales</taxon>
        <taxon>Lasiosphaeriaceae</taxon>
        <taxon>Cercophora</taxon>
    </lineage>
</organism>
<dbReference type="EMBL" id="JAULSY010000012">
    <property type="protein sequence ID" value="KAK0672496.1"/>
    <property type="molecule type" value="Genomic_DNA"/>
</dbReference>
<dbReference type="Proteomes" id="UP001174997">
    <property type="component" value="Unassembled WGS sequence"/>
</dbReference>
<name>A0AA39ZK64_9PEZI</name>
<keyword evidence="2" id="KW-1185">Reference proteome</keyword>
<comment type="caution">
    <text evidence="1">The sequence shown here is derived from an EMBL/GenBank/DDBJ whole genome shotgun (WGS) entry which is preliminary data.</text>
</comment>
<proteinExistence type="predicted"/>
<reference evidence="1" key="1">
    <citation type="submission" date="2023-06" db="EMBL/GenBank/DDBJ databases">
        <title>Genome-scale phylogeny and comparative genomics of the fungal order Sordariales.</title>
        <authorList>
            <consortium name="Lawrence Berkeley National Laboratory"/>
            <person name="Hensen N."/>
            <person name="Bonometti L."/>
            <person name="Westerberg I."/>
            <person name="Brannstrom I.O."/>
            <person name="Guillou S."/>
            <person name="Cros-Aarteil S."/>
            <person name="Calhoun S."/>
            <person name="Haridas S."/>
            <person name="Kuo A."/>
            <person name="Mondo S."/>
            <person name="Pangilinan J."/>
            <person name="Riley R."/>
            <person name="Labutti K."/>
            <person name="Andreopoulos B."/>
            <person name="Lipzen A."/>
            <person name="Chen C."/>
            <person name="Yanf M."/>
            <person name="Daum C."/>
            <person name="Ng V."/>
            <person name="Clum A."/>
            <person name="Steindorff A."/>
            <person name="Ohm R."/>
            <person name="Martin F."/>
            <person name="Silar P."/>
            <person name="Natvig D."/>
            <person name="Lalanne C."/>
            <person name="Gautier V."/>
            <person name="Ament-Velasquez S.L."/>
            <person name="Kruys A."/>
            <person name="Hutchinson M.I."/>
            <person name="Powell A.J."/>
            <person name="Barry K."/>
            <person name="Miller A.N."/>
            <person name="Grigoriev I.V."/>
            <person name="Debuchy R."/>
            <person name="Gladieux P."/>
            <person name="Thoren M.H."/>
            <person name="Johannesson H."/>
        </authorList>
    </citation>
    <scope>NUCLEOTIDE SEQUENCE</scope>
    <source>
        <strain evidence="1">CBS 307.81</strain>
    </source>
</reference>
<sequence length="271" mass="29493">MGNASRRAVFGAGLETNFDFKHPSTSFPVLQMDSGVSSAFNGAGVGRRGGWKRKTGRHHVNDIPTLTLEANIVEASGPSPIVLPVKPPSSPPASPSVLPLTGLSGSLLSLEMLKTPSPVLATSPSPAPLLVKSWAVPMFVAGPSVPWPMPMPVDPSTPIPSLSCRVCESPLDLGLDESLAYYWKHTDHHLASWCWPCTDQALERLFCDYCPSDSPHGMTQRIRRFLEIDGINSAGFRLGFVFVLITFQESFEEIAGTMFYRVYCIYIGDNK</sequence>
<evidence type="ECO:0000313" key="1">
    <source>
        <dbReference type="EMBL" id="KAK0672496.1"/>
    </source>
</evidence>